<proteinExistence type="predicted"/>
<dbReference type="PaxDb" id="3880-AES58631"/>
<dbReference type="EMBL" id="CM001217">
    <property type="protein sequence ID" value="AES58631.1"/>
    <property type="molecule type" value="Genomic_DNA"/>
</dbReference>
<evidence type="ECO:0000313" key="1">
    <source>
        <dbReference type="EMBL" id="AES58631.1"/>
    </source>
</evidence>
<gene>
    <name evidence="1" type="ordered locus">MTR_1g006620</name>
</gene>
<keyword evidence="3" id="KW-1185">Reference proteome</keyword>
<evidence type="ECO:0000313" key="3">
    <source>
        <dbReference type="Proteomes" id="UP000002051"/>
    </source>
</evidence>
<dbReference type="Proteomes" id="UP000002051">
    <property type="component" value="Unassembled WGS sequence"/>
</dbReference>
<organism evidence="1 3">
    <name type="scientific">Medicago truncatula</name>
    <name type="common">Barrel medic</name>
    <name type="synonym">Medicago tribuloides</name>
    <dbReference type="NCBI Taxonomy" id="3880"/>
    <lineage>
        <taxon>Eukaryota</taxon>
        <taxon>Viridiplantae</taxon>
        <taxon>Streptophyta</taxon>
        <taxon>Embryophyta</taxon>
        <taxon>Tracheophyta</taxon>
        <taxon>Spermatophyta</taxon>
        <taxon>Magnoliopsida</taxon>
        <taxon>eudicotyledons</taxon>
        <taxon>Gunneridae</taxon>
        <taxon>Pentapetalae</taxon>
        <taxon>rosids</taxon>
        <taxon>fabids</taxon>
        <taxon>Fabales</taxon>
        <taxon>Fabaceae</taxon>
        <taxon>Papilionoideae</taxon>
        <taxon>50 kb inversion clade</taxon>
        <taxon>NPAAA clade</taxon>
        <taxon>Hologalegina</taxon>
        <taxon>IRL clade</taxon>
        <taxon>Trifolieae</taxon>
        <taxon>Medicago</taxon>
    </lineage>
</organism>
<reference evidence="2" key="3">
    <citation type="submission" date="2015-04" db="UniProtKB">
        <authorList>
            <consortium name="EnsemblPlants"/>
        </authorList>
    </citation>
    <scope>IDENTIFICATION</scope>
    <source>
        <strain evidence="2">cv. Jemalong A17</strain>
    </source>
</reference>
<reference evidence="1 3" key="2">
    <citation type="journal article" date="2014" name="BMC Genomics">
        <title>An improved genome release (version Mt4.0) for the model legume Medicago truncatula.</title>
        <authorList>
            <person name="Tang H."/>
            <person name="Krishnakumar V."/>
            <person name="Bidwell S."/>
            <person name="Rosen B."/>
            <person name="Chan A."/>
            <person name="Zhou S."/>
            <person name="Gentzbittel L."/>
            <person name="Childs K.L."/>
            <person name="Yandell M."/>
            <person name="Gundlach H."/>
            <person name="Mayer K.F."/>
            <person name="Schwartz D.C."/>
            <person name="Town C.D."/>
        </authorList>
    </citation>
    <scope>GENOME REANNOTATION</scope>
    <source>
        <strain evidence="2 3">cv. Jemalong A17</strain>
    </source>
</reference>
<evidence type="ECO:0000313" key="2">
    <source>
        <dbReference type="EnsemblPlants" id="AES58631"/>
    </source>
</evidence>
<dbReference type="EnsemblPlants" id="AES58631">
    <property type="protein sequence ID" value="AES58631"/>
    <property type="gene ID" value="MTR_1g006620"/>
</dbReference>
<accession>G7IB44</accession>
<reference evidence="1 3" key="1">
    <citation type="journal article" date="2011" name="Nature">
        <title>The Medicago genome provides insight into the evolution of rhizobial symbioses.</title>
        <authorList>
            <person name="Young N.D."/>
            <person name="Debelle F."/>
            <person name="Oldroyd G.E."/>
            <person name="Geurts R."/>
            <person name="Cannon S.B."/>
            <person name="Udvardi M.K."/>
            <person name="Benedito V.A."/>
            <person name="Mayer K.F."/>
            <person name="Gouzy J."/>
            <person name="Schoof H."/>
            <person name="Van de Peer Y."/>
            <person name="Proost S."/>
            <person name="Cook D.R."/>
            <person name="Meyers B.C."/>
            <person name="Spannagl M."/>
            <person name="Cheung F."/>
            <person name="De Mita S."/>
            <person name="Krishnakumar V."/>
            <person name="Gundlach H."/>
            <person name="Zhou S."/>
            <person name="Mudge J."/>
            <person name="Bharti A.K."/>
            <person name="Murray J.D."/>
            <person name="Naoumkina M.A."/>
            <person name="Rosen B."/>
            <person name="Silverstein K.A."/>
            <person name="Tang H."/>
            <person name="Rombauts S."/>
            <person name="Zhao P.X."/>
            <person name="Zhou P."/>
            <person name="Barbe V."/>
            <person name="Bardou P."/>
            <person name="Bechner M."/>
            <person name="Bellec A."/>
            <person name="Berger A."/>
            <person name="Berges H."/>
            <person name="Bidwell S."/>
            <person name="Bisseling T."/>
            <person name="Choisne N."/>
            <person name="Couloux A."/>
            <person name="Denny R."/>
            <person name="Deshpande S."/>
            <person name="Dai X."/>
            <person name="Doyle J.J."/>
            <person name="Dudez A.M."/>
            <person name="Farmer A.D."/>
            <person name="Fouteau S."/>
            <person name="Franken C."/>
            <person name="Gibelin C."/>
            <person name="Gish J."/>
            <person name="Goldstein S."/>
            <person name="Gonzalez A.J."/>
            <person name="Green P.J."/>
            <person name="Hallab A."/>
            <person name="Hartog M."/>
            <person name="Hua A."/>
            <person name="Humphray S.J."/>
            <person name="Jeong D.H."/>
            <person name="Jing Y."/>
            <person name="Jocker A."/>
            <person name="Kenton S.M."/>
            <person name="Kim D.J."/>
            <person name="Klee K."/>
            <person name="Lai H."/>
            <person name="Lang C."/>
            <person name="Lin S."/>
            <person name="Macmil S.L."/>
            <person name="Magdelenat G."/>
            <person name="Matthews L."/>
            <person name="McCorrison J."/>
            <person name="Monaghan E.L."/>
            <person name="Mun J.H."/>
            <person name="Najar F.Z."/>
            <person name="Nicholson C."/>
            <person name="Noirot C."/>
            <person name="O'Bleness M."/>
            <person name="Paule C.R."/>
            <person name="Poulain J."/>
            <person name="Prion F."/>
            <person name="Qin B."/>
            <person name="Qu C."/>
            <person name="Retzel E.F."/>
            <person name="Riddle C."/>
            <person name="Sallet E."/>
            <person name="Samain S."/>
            <person name="Samson N."/>
            <person name="Sanders I."/>
            <person name="Saurat O."/>
            <person name="Scarpelli C."/>
            <person name="Schiex T."/>
            <person name="Segurens B."/>
            <person name="Severin A.J."/>
            <person name="Sherrier D.J."/>
            <person name="Shi R."/>
            <person name="Sims S."/>
            <person name="Singer S.R."/>
            <person name="Sinharoy S."/>
            <person name="Sterck L."/>
            <person name="Viollet A."/>
            <person name="Wang B.B."/>
            <person name="Wang K."/>
            <person name="Wang M."/>
            <person name="Wang X."/>
            <person name="Warfsmann J."/>
            <person name="Weissenbach J."/>
            <person name="White D.D."/>
            <person name="White J.D."/>
            <person name="Wiley G.B."/>
            <person name="Wincker P."/>
            <person name="Xing Y."/>
            <person name="Yang L."/>
            <person name="Yao Z."/>
            <person name="Ying F."/>
            <person name="Zhai J."/>
            <person name="Zhou L."/>
            <person name="Zuber A."/>
            <person name="Denarie J."/>
            <person name="Dixon R.A."/>
            <person name="May G.D."/>
            <person name="Schwartz D.C."/>
            <person name="Rogers J."/>
            <person name="Quetier F."/>
            <person name="Town C.D."/>
            <person name="Roe B.A."/>
        </authorList>
    </citation>
    <scope>NUCLEOTIDE SEQUENCE [LARGE SCALE GENOMIC DNA]</scope>
    <source>
        <strain evidence="1">A17</strain>
        <strain evidence="2 3">cv. Jemalong A17</strain>
    </source>
</reference>
<dbReference type="HOGENOM" id="CLU_1995981_0_0_1"/>
<sequence>MNHLISSEFFCGLVKFPEELPAETALLQHYLQNLLRNYMQIIHRKHSRAGEPSPTLTNNFLRILLAFPEEISIGKFPAVSKIIRKHLPTKVLLGRAIPCKIRRKHVFRGFITKSRRKIHRKIESF</sequence>
<name>G7IB44_MEDTR</name>
<dbReference type="AlphaFoldDB" id="G7IB44"/>
<protein>
    <submittedName>
        <fullName evidence="1 2">Uncharacterized protein</fullName>
    </submittedName>
</protein>